<organism evidence="1 2">
    <name type="scientific">Blautia aquisgranensis</name>
    <dbReference type="NCBI Taxonomy" id="3133153"/>
    <lineage>
        <taxon>Bacteria</taxon>
        <taxon>Bacillati</taxon>
        <taxon>Bacillota</taxon>
        <taxon>Clostridia</taxon>
        <taxon>Lachnospirales</taxon>
        <taxon>Lachnospiraceae</taxon>
        <taxon>Blautia</taxon>
    </lineage>
</organism>
<sequence>MELPLSADGKSAIDLHGLRTLVKGGNNNGTSTFYVEVKMDATIPGAGLDVIPESKTETDGRPEDYVKLTYYSQLSTESQSLTYSSNRTTLPTTKTAYYREEPSGVELTYDADKIDQLGINLLDLQRAYLDAEEQNTYIDTTATYDLSAMKNLKDTLKNSSGIKFTLNLMPKNTTESRSAEEYDSALSDAQNYLSVDLRSQNSGKVDYDNNGTWFWTVPKDSYYDMSGDQITTSSVFDGSKLLQAIRLKVNVANIENVNHFYSNYKVVLTAEILDRNNKAVMNTHKDDNIIYTLAKIKPEFVQ</sequence>
<dbReference type="Proteomes" id="UP001473063">
    <property type="component" value="Unassembled WGS sequence"/>
</dbReference>
<comment type="caution">
    <text evidence="1">The sequence shown here is derived from an EMBL/GenBank/DDBJ whole genome shotgun (WGS) entry which is preliminary data.</text>
</comment>
<proteinExistence type="predicted"/>
<reference evidence="1 2" key="1">
    <citation type="submission" date="2024-03" db="EMBL/GenBank/DDBJ databases">
        <title>Human intestinal bacterial collection.</title>
        <authorList>
            <person name="Pauvert C."/>
            <person name="Hitch T.C.A."/>
            <person name="Clavel T."/>
        </authorList>
    </citation>
    <scope>NUCLEOTIDE SEQUENCE [LARGE SCALE GENOMIC DNA]</scope>
    <source>
        <strain evidence="1 2">CLA-JM-H16</strain>
    </source>
</reference>
<name>A0ABV1BIL0_9FIRM</name>
<accession>A0ABV1BIL0</accession>
<dbReference type="EMBL" id="JBBMEJ010000035">
    <property type="protein sequence ID" value="MEQ2372465.1"/>
    <property type="molecule type" value="Genomic_DNA"/>
</dbReference>
<keyword evidence="2" id="KW-1185">Reference proteome</keyword>
<gene>
    <name evidence="1" type="ORF">WMO28_16330</name>
</gene>
<dbReference type="RefSeq" id="WP_349057669.1">
    <property type="nucleotide sequence ID" value="NZ_JBBMEJ010000035.1"/>
</dbReference>
<protein>
    <submittedName>
        <fullName evidence="1">Uncharacterized protein</fullName>
    </submittedName>
</protein>
<evidence type="ECO:0000313" key="1">
    <source>
        <dbReference type="EMBL" id="MEQ2372465.1"/>
    </source>
</evidence>
<evidence type="ECO:0000313" key="2">
    <source>
        <dbReference type="Proteomes" id="UP001473063"/>
    </source>
</evidence>